<keyword evidence="4" id="KW-1185">Reference proteome</keyword>
<dbReference type="InterPro" id="IPR013761">
    <property type="entry name" value="SAM/pointed_sf"/>
</dbReference>
<dbReference type="EMBL" id="PGTB01000006">
    <property type="protein sequence ID" value="PJE37990.1"/>
    <property type="molecule type" value="Genomic_DNA"/>
</dbReference>
<dbReference type="Pfam" id="PF00536">
    <property type="entry name" value="SAM_1"/>
    <property type="match status" value="1"/>
</dbReference>
<evidence type="ECO:0000313" key="3">
    <source>
        <dbReference type="EMBL" id="PJE37990.1"/>
    </source>
</evidence>
<dbReference type="CDD" id="cd09487">
    <property type="entry name" value="SAM_superfamily"/>
    <property type="match status" value="1"/>
</dbReference>
<comment type="caution">
    <text evidence="3">The sequence shown here is derived from an EMBL/GenBank/DDBJ whole genome shotgun (WGS) entry which is preliminary data.</text>
</comment>
<dbReference type="SUPFAM" id="SSF47769">
    <property type="entry name" value="SAM/Pointed domain"/>
    <property type="match status" value="1"/>
</dbReference>
<dbReference type="PROSITE" id="PS50105">
    <property type="entry name" value="SAM_DOMAIN"/>
    <property type="match status" value="1"/>
</dbReference>
<dbReference type="OrthoDB" id="341967at2"/>
<protein>
    <recommendedName>
        <fullName evidence="2">SAM domain-containing protein</fullName>
    </recommendedName>
</protein>
<name>A0A2M8J5D0_9RHOB</name>
<reference evidence="3 4" key="1">
    <citation type="journal article" date="2018" name="Int. J. Syst. Evol. Microbiol.">
        <title>Pseudooceanicola lipolyticus sp. nov., a marine alphaproteobacterium, reclassification of Oceanicola flagellatus as Pseudooceanicola flagellatus comb. nov. and emended description of the genus Pseudooceanicola.</title>
        <authorList>
            <person name="Huang M.-M."/>
            <person name="Guo L.-L."/>
            <person name="Wu Y.-H."/>
            <person name="Lai Q.-L."/>
            <person name="Shao Z.-Z."/>
            <person name="Wang C.-S."/>
            <person name="Wu M."/>
            <person name="Xu X.-W."/>
        </authorList>
    </citation>
    <scope>NUCLEOTIDE SEQUENCE [LARGE SCALE GENOMIC DNA]</scope>
    <source>
        <strain evidence="3 4">157</strain>
    </source>
</reference>
<organism evidence="3 4">
    <name type="scientific">Pseudooceanicola lipolyticus</name>
    <dbReference type="NCBI Taxonomy" id="2029104"/>
    <lineage>
        <taxon>Bacteria</taxon>
        <taxon>Pseudomonadati</taxon>
        <taxon>Pseudomonadota</taxon>
        <taxon>Alphaproteobacteria</taxon>
        <taxon>Rhodobacterales</taxon>
        <taxon>Paracoccaceae</taxon>
        <taxon>Pseudooceanicola</taxon>
    </lineage>
</organism>
<evidence type="ECO:0000259" key="2">
    <source>
        <dbReference type="PROSITE" id="PS50105"/>
    </source>
</evidence>
<dbReference type="SMART" id="SM00454">
    <property type="entry name" value="SAM"/>
    <property type="match status" value="1"/>
</dbReference>
<evidence type="ECO:0000256" key="1">
    <source>
        <dbReference type="SAM" id="MobiDB-lite"/>
    </source>
</evidence>
<feature type="domain" description="SAM" evidence="2">
    <location>
        <begin position="1"/>
        <end position="45"/>
    </location>
</feature>
<sequence>MAADAENWLVEQGLGKYCEVFRDNDVDMRALPHLTEDDLRELGLSLGHRRVFLAAVKAFQAPAVAERDAEIAVALTPEPEAAPDLRAKADSEAEFRHLSIAFVDMAGSTQLAETLEPEDMSDLLRRYQDRVTAEVERFGAMSPNIWATVFWPILAGPPPMRITRTGRCVRASRLSEAPRRALRENPLPMRFGSGLPRVRWWSAIWLVNRCAKITPWSGRWSTSPPACRPKRKATRSRCRTRRAT</sequence>
<dbReference type="InterPro" id="IPR029787">
    <property type="entry name" value="Nucleotide_cyclase"/>
</dbReference>
<dbReference type="Gene3D" id="3.30.70.1230">
    <property type="entry name" value="Nucleotide cyclase"/>
    <property type="match status" value="1"/>
</dbReference>
<feature type="region of interest" description="Disordered" evidence="1">
    <location>
        <begin position="221"/>
        <end position="244"/>
    </location>
</feature>
<accession>A0A2M8J5D0</accession>
<feature type="compositionally biased region" description="Basic residues" evidence="1">
    <location>
        <begin position="228"/>
        <end position="244"/>
    </location>
</feature>
<dbReference type="SUPFAM" id="SSF55073">
    <property type="entry name" value="Nucleotide cyclase"/>
    <property type="match status" value="1"/>
</dbReference>
<dbReference type="AlphaFoldDB" id="A0A2M8J5D0"/>
<proteinExistence type="predicted"/>
<dbReference type="Proteomes" id="UP000231553">
    <property type="component" value="Unassembled WGS sequence"/>
</dbReference>
<gene>
    <name evidence="3" type="ORF">CVM52_04230</name>
</gene>
<dbReference type="InterPro" id="IPR001660">
    <property type="entry name" value="SAM"/>
</dbReference>
<dbReference type="Gene3D" id="1.10.150.50">
    <property type="entry name" value="Transcription Factor, Ets-1"/>
    <property type="match status" value="1"/>
</dbReference>
<evidence type="ECO:0000313" key="4">
    <source>
        <dbReference type="Proteomes" id="UP000231553"/>
    </source>
</evidence>